<proteinExistence type="inferred from homology"/>
<name>A0A1Z5JDA6_FISSO</name>
<dbReference type="GO" id="GO:0004683">
    <property type="term" value="F:calcium/calmodulin-dependent protein kinase activity"/>
    <property type="evidence" value="ECO:0007669"/>
    <property type="project" value="UniProtKB-EC"/>
</dbReference>
<evidence type="ECO:0000259" key="6">
    <source>
        <dbReference type="PROSITE" id="PS50011"/>
    </source>
</evidence>
<keyword evidence="8" id="KW-1185">Reference proteome</keyword>
<dbReference type="PROSITE" id="PS00108">
    <property type="entry name" value="PROTEIN_KINASE_ST"/>
    <property type="match status" value="1"/>
</dbReference>
<dbReference type="Gene3D" id="1.10.510.10">
    <property type="entry name" value="Transferase(Phosphotransferase) domain 1"/>
    <property type="match status" value="1"/>
</dbReference>
<dbReference type="AlphaFoldDB" id="A0A1Z5JDA6"/>
<reference evidence="7 8" key="1">
    <citation type="journal article" date="2015" name="Plant Cell">
        <title>Oil accumulation by the oleaginous diatom Fistulifera solaris as revealed by the genome and transcriptome.</title>
        <authorList>
            <person name="Tanaka T."/>
            <person name="Maeda Y."/>
            <person name="Veluchamy A."/>
            <person name="Tanaka M."/>
            <person name="Abida H."/>
            <person name="Marechal E."/>
            <person name="Bowler C."/>
            <person name="Muto M."/>
            <person name="Sunaga Y."/>
            <person name="Tanaka M."/>
            <person name="Yoshino T."/>
            <person name="Taniguchi T."/>
            <person name="Fukuda Y."/>
            <person name="Nemoto M."/>
            <person name="Matsumoto M."/>
            <person name="Wong P.S."/>
            <person name="Aburatani S."/>
            <person name="Fujibuchi W."/>
        </authorList>
    </citation>
    <scope>NUCLEOTIDE SEQUENCE [LARGE SCALE GENOMIC DNA]</scope>
    <source>
        <strain evidence="7 8">JPCC DA0580</strain>
    </source>
</reference>
<accession>A0A1Z5JDA6</accession>
<dbReference type="Proteomes" id="UP000198406">
    <property type="component" value="Unassembled WGS sequence"/>
</dbReference>
<dbReference type="PROSITE" id="PS00107">
    <property type="entry name" value="PROTEIN_KINASE_ATP"/>
    <property type="match status" value="1"/>
</dbReference>
<keyword evidence="4" id="KW-0723">Serine/threonine-protein kinase</keyword>
<dbReference type="SUPFAM" id="SSF56112">
    <property type="entry name" value="Protein kinase-like (PK-like)"/>
    <property type="match status" value="1"/>
</dbReference>
<feature type="compositionally biased region" description="Basic and acidic residues" evidence="5">
    <location>
        <begin position="88"/>
        <end position="97"/>
    </location>
</feature>
<feature type="compositionally biased region" description="Polar residues" evidence="5">
    <location>
        <begin position="111"/>
        <end position="129"/>
    </location>
</feature>
<dbReference type="InterPro" id="IPR017441">
    <property type="entry name" value="Protein_kinase_ATP_BS"/>
</dbReference>
<dbReference type="OrthoDB" id="193931at2759"/>
<dbReference type="CDD" id="cd05117">
    <property type="entry name" value="STKc_CAMK"/>
    <property type="match status" value="1"/>
</dbReference>
<evidence type="ECO:0000256" key="2">
    <source>
        <dbReference type="ARBA" id="ARBA00022840"/>
    </source>
</evidence>
<comment type="caution">
    <text evidence="7">The sequence shown here is derived from an EMBL/GenBank/DDBJ whole genome shotgun (WGS) entry which is preliminary data.</text>
</comment>
<evidence type="ECO:0000256" key="5">
    <source>
        <dbReference type="SAM" id="MobiDB-lite"/>
    </source>
</evidence>
<protein>
    <submittedName>
        <fullName evidence="7">Calcium/calmodulin-dependent protein kinase I</fullName>
        <ecNumber evidence="7">2.7.11.17</ecNumber>
    </submittedName>
</protein>
<keyword evidence="7" id="KW-0808">Transferase</keyword>
<evidence type="ECO:0000256" key="3">
    <source>
        <dbReference type="PROSITE-ProRule" id="PRU10141"/>
    </source>
</evidence>
<keyword evidence="7" id="KW-0418">Kinase</keyword>
<dbReference type="Pfam" id="PF00069">
    <property type="entry name" value="Pkinase"/>
    <property type="match status" value="1"/>
</dbReference>
<feature type="binding site" evidence="3">
    <location>
        <position position="167"/>
    </location>
    <ligand>
        <name>ATP</name>
        <dbReference type="ChEBI" id="CHEBI:30616"/>
    </ligand>
</feature>
<dbReference type="InterPro" id="IPR011009">
    <property type="entry name" value="Kinase-like_dom_sf"/>
</dbReference>
<dbReference type="FunFam" id="1.10.510.10:FF:000571">
    <property type="entry name" value="Maternal embryonic leucine zipper kinase"/>
    <property type="match status" value="1"/>
</dbReference>
<keyword evidence="1 3" id="KW-0547">Nucleotide-binding</keyword>
<dbReference type="Gene3D" id="3.30.200.20">
    <property type="entry name" value="Phosphorylase Kinase, domain 1"/>
    <property type="match status" value="1"/>
</dbReference>
<dbReference type="GO" id="GO:0005524">
    <property type="term" value="F:ATP binding"/>
    <property type="evidence" value="ECO:0007669"/>
    <property type="project" value="UniProtKB-UniRule"/>
</dbReference>
<dbReference type="SMART" id="SM00220">
    <property type="entry name" value="S_TKc"/>
    <property type="match status" value="1"/>
</dbReference>
<gene>
    <name evidence="7" type="ORF">FisN_7Lh122</name>
</gene>
<dbReference type="InterPro" id="IPR008271">
    <property type="entry name" value="Ser/Thr_kinase_AS"/>
</dbReference>
<organism evidence="7 8">
    <name type="scientific">Fistulifera solaris</name>
    <name type="common">Oleaginous diatom</name>
    <dbReference type="NCBI Taxonomy" id="1519565"/>
    <lineage>
        <taxon>Eukaryota</taxon>
        <taxon>Sar</taxon>
        <taxon>Stramenopiles</taxon>
        <taxon>Ochrophyta</taxon>
        <taxon>Bacillariophyta</taxon>
        <taxon>Bacillariophyceae</taxon>
        <taxon>Bacillariophycidae</taxon>
        <taxon>Naviculales</taxon>
        <taxon>Naviculaceae</taxon>
        <taxon>Fistulifera</taxon>
    </lineage>
</organism>
<sequence length="459" mass="51303">MVSPISPKKKSTYVPPAPITVMSAPTKSDSTKKKSVSSKPTVTKKPSKTSAPVEDTSEGSVEPFGGNSSHSGDKLSLRDESEDEDDFGEKALGRDEFEQAVPLKATDKSKPVQQYNHATHSTPEPSSESGMRFDELYRLKGVLGTGAFSTVREGFHRSNADFSYAVKCINRKKMSEEDEAALLDEVGILKELRHAHIIRLYDFFVEPSTYYLVMERMRGGELFDRIVAKAYYNEKEARDTCLIVLQAVGYCHKNRVAHRDLKPENLLLLSEDDDTSVKIADFGFAKRVSEPNSLSTQCGTPGYVAPEILEGTLYDERADMWSVGVILYILLGGYPPFIESTQRDLFRKIRKGEYEFHEEYWGTVSSDAKDLIRNLLMVNIKKRLTAEQALKNAWILGDDAKLANRDLGANLDKLRSFNGKRKFRAAVATVMAVNKLNSLGLVFMEKPFQHISDDGGKSN</sequence>
<evidence type="ECO:0000313" key="7">
    <source>
        <dbReference type="EMBL" id="GAX11741.1"/>
    </source>
</evidence>
<evidence type="ECO:0000256" key="4">
    <source>
        <dbReference type="RuleBase" id="RU000304"/>
    </source>
</evidence>
<evidence type="ECO:0000256" key="1">
    <source>
        <dbReference type="ARBA" id="ARBA00022741"/>
    </source>
</evidence>
<feature type="domain" description="Protein kinase" evidence="6">
    <location>
        <begin position="137"/>
        <end position="395"/>
    </location>
</feature>
<dbReference type="EMBL" id="BDSP01000044">
    <property type="protein sequence ID" value="GAX11741.1"/>
    <property type="molecule type" value="Genomic_DNA"/>
</dbReference>
<dbReference type="PANTHER" id="PTHR24347">
    <property type="entry name" value="SERINE/THREONINE-PROTEIN KINASE"/>
    <property type="match status" value="1"/>
</dbReference>
<dbReference type="InParanoid" id="A0A1Z5JDA6"/>
<feature type="region of interest" description="Disordered" evidence="5">
    <location>
        <begin position="1"/>
        <end position="130"/>
    </location>
</feature>
<evidence type="ECO:0000313" key="8">
    <source>
        <dbReference type="Proteomes" id="UP000198406"/>
    </source>
</evidence>
<feature type="compositionally biased region" description="Low complexity" evidence="5">
    <location>
        <begin position="37"/>
        <end position="52"/>
    </location>
</feature>
<dbReference type="EC" id="2.7.11.17" evidence="7"/>
<dbReference type="InterPro" id="IPR000719">
    <property type="entry name" value="Prot_kinase_dom"/>
</dbReference>
<dbReference type="PROSITE" id="PS50011">
    <property type="entry name" value="PROTEIN_KINASE_DOM"/>
    <property type="match status" value="1"/>
</dbReference>
<keyword evidence="2 3" id="KW-0067">ATP-binding</keyword>
<comment type="similarity">
    <text evidence="4">Belongs to the protein kinase superfamily.</text>
</comment>